<evidence type="ECO:0000256" key="6">
    <source>
        <dbReference type="ARBA" id="ARBA00022842"/>
    </source>
</evidence>
<evidence type="ECO:0000256" key="2">
    <source>
        <dbReference type="ARBA" id="ARBA00022649"/>
    </source>
</evidence>
<dbReference type="RefSeq" id="WP_211354762.1">
    <property type="nucleotide sequence ID" value="NZ_BAABIJ010000007.1"/>
</dbReference>
<dbReference type="CDD" id="cd18732">
    <property type="entry name" value="PIN_MtVapC4-C5_like"/>
    <property type="match status" value="1"/>
</dbReference>
<comment type="caution">
    <text evidence="10">The sequence shown here is derived from an EMBL/GenBank/DDBJ whole genome shotgun (WGS) entry which is preliminary data.</text>
</comment>
<dbReference type="EMBL" id="VLLL01000011">
    <property type="protein sequence ID" value="TWJ07605.1"/>
    <property type="molecule type" value="Genomic_DNA"/>
</dbReference>
<dbReference type="EC" id="3.1.-.-" evidence="8"/>
<proteinExistence type="inferred from homology"/>
<organism evidence="10 11">
    <name type="scientific">Stackebrandtia albiflava</name>
    <dbReference type="NCBI Taxonomy" id="406432"/>
    <lineage>
        <taxon>Bacteria</taxon>
        <taxon>Bacillati</taxon>
        <taxon>Actinomycetota</taxon>
        <taxon>Actinomycetes</taxon>
        <taxon>Glycomycetales</taxon>
        <taxon>Glycomycetaceae</taxon>
        <taxon>Stackebrandtia</taxon>
    </lineage>
</organism>
<evidence type="ECO:0000256" key="5">
    <source>
        <dbReference type="ARBA" id="ARBA00022801"/>
    </source>
</evidence>
<keyword evidence="4 8" id="KW-0479">Metal-binding</keyword>
<dbReference type="GO" id="GO:0090729">
    <property type="term" value="F:toxin activity"/>
    <property type="evidence" value="ECO:0007669"/>
    <property type="project" value="UniProtKB-KW"/>
</dbReference>
<dbReference type="GO" id="GO:0004540">
    <property type="term" value="F:RNA nuclease activity"/>
    <property type="evidence" value="ECO:0007669"/>
    <property type="project" value="InterPro"/>
</dbReference>
<evidence type="ECO:0000256" key="1">
    <source>
        <dbReference type="ARBA" id="ARBA00001946"/>
    </source>
</evidence>
<dbReference type="HAMAP" id="MF_00265">
    <property type="entry name" value="VapC_Nob1"/>
    <property type="match status" value="1"/>
</dbReference>
<keyword evidence="3 8" id="KW-0540">Nuclease</keyword>
<keyword evidence="8" id="KW-0800">Toxin</keyword>
<dbReference type="InterPro" id="IPR022907">
    <property type="entry name" value="VapC_family"/>
</dbReference>
<dbReference type="SUPFAM" id="SSF88723">
    <property type="entry name" value="PIN domain-like"/>
    <property type="match status" value="1"/>
</dbReference>
<name>A0A562UPQ8_9ACTN</name>
<comment type="function">
    <text evidence="8">Toxic component of a toxin-antitoxin (TA) system. An RNase.</text>
</comment>
<reference evidence="10 11" key="1">
    <citation type="journal article" date="2013" name="Stand. Genomic Sci.">
        <title>Genomic Encyclopedia of Type Strains, Phase I: The one thousand microbial genomes (KMG-I) project.</title>
        <authorList>
            <person name="Kyrpides N.C."/>
            <person name="Woyke T."/>
            <person name="Eisen J.A."/>
            <person name="Garrity G."/>
            <person name="Lilburn T.G."/>
            <person name="Beck B.J."/>
            <person name="Whitman W.B."/>
            <person name="Hugenholtz P."/>
            <person name="Klenk H.P."/>
        </authorList>
    </citation>
    <scope>NUCLEOTIDE SEQUENCE [LARGE SCALE GENOMIC DNA]</scope>
    <source>
        <strain evidence="10 11">DSM 45044</strain>
    </source>
</reference>
<comment type="similarity">
    <text evidence="7 8">Belongs to the PINc/VapC protein family.</text>
</comment>
<feature type="binding site" evidence="8">
    <location>
        <position position="13"/>
    </location>
    <ligand>
        <name>Mg(2+)</name>
        <dbReference type="ChEBI" id="CHEBI:18420"/>
    </ligand>
</feature>
<dbReference type="GO" id="GO:0016787">
    <property type="term" value="F:hydrolase activity"/>
    <property type="evidence" value="ECO:0007669"/>
    <property type="project" value="UniProtKB-KW"/>
</dbReference>
<gene>
    <name evidence="8" type="primary">vapC</name>
    <name evidence="10" type="ORF">LX16_5091</name>
</gene>
<dbReference type="AlphaFoldDB" id="A0A562UPQ8"/>
<accession>A0A562UPQ8</accession>
<evidence type="ECO:0000256" key="4">
    <source>
        <dbReference type="ARBA" id="ARBA00022723"/>
    </source>
</evidence>
<dbReference type="InterPro" id="IPR002716">
    <property type="entry name" value="PIN_dom"/>
</dbReference>
<dbReference type="InterPro" id="IPR029060">
    <property type="entry name" value="PIN-like_dom_sf"/>
</dbReference>
<evidence type="ECO:0000313" key="10">
    <source>
        <dbReference type="EMBL" id="TWJ07605.1"/>
    </source>
</evidence>
<keyword evidence="11" id="KW-1185">Reference proteome</keyword>
<dbReference type="Proteomes" id="UP000321617">
    <property type="component" value="Unassembled WGS sequence"/>
</dbReference>
<dbReference type="InterPro" id="IPR050556">
    <property type="entry name" value="Type_II_TA_system_RNase"/>
</dbReference>
<dbReference type="Pfam" id="PF01850">
    <property type="entry name" value="PIN"/>
    <property type="match status" value="1"/>
</dbReference>
<keyword evidence="2 8" id="KW-1277">Toxin-antitoxin system</keyword>
<sequence>MTSEPDTGRALLDTSVVIDFVEVEAELPDQLTISTVSLAELCAGLYTNPDPMIRVQRQLRLQWVESTFPAHPFDVESARTFGSLWALVEAMGRRPRKRMADLQIAATAVAHGLPLYTRNPEDFKGLGGFLHVVAV</sequence>
<dbReference type="GO" id="GO:0000287">
    <property type="term" value="F:magnesium ion binding"/>
    <property type="evidence" value="ECO:0007669"/>
    <property type="project" value="UniProtKB-UniRule"/>
</dbReference>
<keyword evidence="6 8" id="KW-0460">Magnesium</keyword>
<feature type="domain" description="PIN" evidence="9">
    <location>
        <begin position="11"/>
        <end position="121"/>
    </location>
</feature>
<feature type="binding site" evidence="8">
    <location>
        <position position="101"/>
    </location>
    <ligand>
        <name>Mg(2+)</name>
        <dbReference type="ChEBI" id="CHEBI:18420"/>
    </ligand>
</feature>
<dbReference type="Gene3D" id="3.40.50.1010">
    <property type="entry name" value="5'-nuclease"/>
    <property type="match status" value="1"/>
</dbReference>
<dbReference type="PANTHER" id="PTHR33653">
    <property type="entry name" value="RIBONUCLEASE VAPC2"/>
    <property type="match status" value="1"/>
</dbReference>
<keyword evidence="5 8" id="KW-0378">Hydrolase</keyword>
<evidence type="ECO:0000313" key="11">
    <source>
        <dbReference type="Proteomes" id="UP000321617"/>
    </source>
</evidence>
<comment type="cofactor">
    <cofactor evidence="1 8">
        <name>Mg(2+)</name>
        <dbReference type="ChEBI" id="CHEBI:18420"/>
    </cofactor>
</comment>
<dbReference type="PANTHER" id="PTHR33653:SF1">
    <property type="entry name" value="RIBONUCLEASE VAPC2"/>
    <property type="match status" value="1"/>
</dbReference>
<evidence type="ECO:0000256" key="3">
    <source>
        <dbReference type="ARBA" id="ARBA00022722"/>
    </source>
</evidence>
<evidence type="ECO:0000256" key="7">
    <source>
        <dbReference type="ARBA" id="ARBA00038093"/>
    </source>
</evidence>
<evidence type="ECO:0000256" key="8">
    <source>
        <dbReference type="HAMAP-Rule" id="MF_00265"/>
    </source>
</evidence>
<evidence type="ECO:0000259" key="9">
    <source>
        <dbReference type="Pfam" id="PF01850"/>
    </source>
</evidence>
<protein>
    <recommendedName>
        <fullName evidence="8">Ribonuclease VapC</fullName>
        <shortName evidence="8">RNase VapC</shortName>
        <ecNumber evidence="8">3.1.-.-</ecNumber>
    </recommendedName>
    <alternativeName>
        <fullName evidence="8">Toxin VapC</fullName>
    </alternativeName>
</protein>